<evidence type="ECO:0000313" key="6">
    <source>
        <dbReference type="Proteomes" id="UP001500928"/>
    </source>
</evidence>
<accession>A0ABP9AT84</accession>
<dbReference type="RefSeq" id="WP_345413593.1">
    <property type="nucleotide sequence ID" value="NZ_BAABHO010000012.1"/>
</dbReference>
<keyword evidence="1" id="KW-0808">Transferase</keyword>
<evidence type="ECO:0000256" key="3">
    <source>
        <dbReference type="SAM" id="MobiDB-lite"/>
    </source>
</evidence>
<dbReference type="Gene3D" id="3.10.490.10">
    <property type="entry name" value="Gamma-glutamyl cyclotransferase-like"/>
    <property type="match status" value="1"/>
</dbReference>
<feature type="compositionally biased region" description="Low complexity" evidence="3">
    <location>
        <begin position="10"/>
        <end position="25"/>
    </location>
</feature>
<sequence>MPVISDRLSRASSSSSGPPDRGSAGTPDLFVYGTLALDDVVRTLIDRVPASELTSAPGWRAARLPDLPYPGLVRDPEAEASGRVYTDLSETEWSVLDAFEDPTYSVEVVHLTSGRSSLAYVWPDEVLADSWTTGSLEGADMQAYLERCARWRSGWEARSGSG</sequence>
<dbReference type="Proteomes" id="UP001500928">
    <property type="component" value="Unassembled WGS sequence"/>
</dbReference>
<keyword evidence="6" id="KW-1185">Reference proteome</keyword>
<dbReference type="PANTHER" id="PTHR31544:SF2">
    <property type="entry name" value="AIG2-LIKE PROTEIN D"/>
    <property type="match status" value="1"/>
</dbReference>
<gene>
    <name evidence="5" type="ORF">GCM10023200_19630</name>
</gene>
<dbReference type="InterPro" id="IPR009288">
    <property type="entry name" value="AIG2-like_dom"/>
</dbReference>
<dbReference type="PANTHER" id="PTHR31544">
    <property type="entry name" value="AIG2-LIKE PROTEIN D"/>
    <property type="match status" value="1"/>
</dbReference>
<evidence type="ECO:0000313" key="5">
    <source>
        <dbReference type="EMBL" id="GAA4785745.1"/>
    </source>
</evidence>
<feature type="domain" description="Gamma-glutamylcyclotransferase AIG2-like" evidence="4">
    <location>
        <begin position="29"/>
        <end position="124"/>
    </location>
</feature>
<dbReference type="InterPro" id="IPR045038">
    <property type="entry name" value="AIG2-like"/>
</dbReference>
<dbReference type="InterPro" id="IPR013024">
    <property type="entry name" value="GGCT-like"/>
</dbReference>
<evidence type="ECO:0000256" key="2">
    <source>
        <dbReference type="ARBA" id="ARBA00030602"/>
    </source>
</evidence>
<dbReference type="SUPFAM" id="SSF110857">
    <property type="entry name" value="Gamma-glutamyl cyclotransferase-like"/>
    <property type="match status" value="1"/>
</dbReference>
<dbReference type="EMBL" id="BAABHO010000012">
    <property type="protein sequence ID" value="GAA4785745.1"/>
    <property type="molecule type" value="Genomic_DNA"/>
</dbReference>
<comment type="caution">
    <text evidence="5">The sequence shown here is derived from an EMBL/GenBank/DDBJ whole genome shotgun (WGS) entry which is preliminary data.</text>
</comment>
<reference evidence="6" key="1">
    <citation type="journal article" date="2019" name="Int. J. Syst. Evol. Microbiol.">
        <title>The Global Catalogue of Microorganisms (GCM) 10K type strain sequencing project: providing services to taxonomists for standard genome sequencing and annotation.</title>
        <authorList>
            <consortium name="The Broad Institute Genomics Platform"/>
            <consortium name="The Broad Institute Genome Sequencing Center for Infectious Disease"/>
            <person name="Wu L."/>
            <person name="Ma J."/>
        </authorList>
    </citation>
    <scope>NUCLEOTIDE SEQUENCE [LARGE SCALE GENOMIC DNA]</scope>
    <source>
        <strain evidence="6">JCM 17979</strain>
    </source>
</reference>
<protein>
    <recommendedName>
        <fullName evidence="2">Putative gamma-glutamylcyclotransferase</fullName>
    </recommendedName>
</protein>
<proteinExistence type="predicted"/>
<evidence type="ECO:0000259" key="4">
    <source>
        <dbReference type="Pfam" id="PF06094"/>
    </source>
</evidence>
<evidence type="ECO:0000256" key="1">
    <source>
        <dbReference type="ARBA" id="ARBA00022679"/>
    </source>
</evidence>
<organism evidence="5 6">
    <name type="scientific">Actinomycetospora chlora</name>
    <dbReference type="NCBI Taxonomy" id="663608"/>
    <lineage>
        <taxon>Bacteria</taxon>
        <taxon>Bacillati</taxon>
        <taxon>Actinomycetota</taxon>
        <taxon>Actinomycetes</taxon>
        <taxon>Pseudonocardiales</taxon>
        <taxon>Pseudonocardiaceae</taxon>
        <taxon>Actinomycetospora</taxon>
    </lineage>
</organism>
<dbReference type="Pfam" id="PF06094">
    <property type="entry name" value="GGACT"/>
    <property type="match status" value="1"/>
</dbReference>
<dbReference type="InterPro" id="IPR036568">
    <property type="entry name" value="GGCT-like_sf"/>
</dbReference>
<dbReference type="CDD" id="cd06661">
    <property type="entry name" value="GGCT_like"/>
    <property type="match status" value="1"/>
</dbReference>
<feature type="region of interest" description="Disordered" evidence="3">
    <location>
        <begin position="1"/>
        <end position="26"/>
    </location>
</feature>
<name>A0ABP9AT84_9PSEU</name>